<dbReference type="GO" id="GO:0042180">
    <property type="term" value="P:ketone metabolic process"/>
    <property type="evidence" value="ECO:0007669"/>
    <property type="project" value="UniProtKB-ARBA"/>
</dbReference>
<dbReference type="Proteomes" id="UP000662931">
    <property type="component" value="Chromosome 4"/>
</dbReference>
<dbReference type="PANTHER" id="PTHR11732">
    <property type="entry name" value="ALDO/KETO REDUCTASE"/>
    <property type="match status" value="1"/>
</dbReference>
<evidence type="ECO:0000256" key="3">
    <source>
        <dbReference type="ARBA" id="ARBA00051098"/>
    </source>
</evidence>
<evidence type="ECO:0000256" key="4">
    <source>
        <dbReference type="ARBA" id="ARBA00066965"/>
    </source>
</evidence>
<dbReference type="EC" id="1.1.1.358" evidence="4"/>
<accession>A0A875RYA8</accession>
<dbReference type="InterPro" id="IPR036812">
    <property type="entry name" value="NAD(P)_OxRdtase_dom_sf"/>
</dbReference>
<dbReference type="SUPFAM" id="SSF51430">
    <property type="entry name" value="NAD(P)-linked oxidoreductase"/>
    <property type="match status" value="1"/>
</dbReference>
<dbReference type="Pfam" id="PF00248">
    <property type="entry name" value="Aldo_ket_red"/>
    <property type="match status" value="1"/>
</dbReference>
<comment type="catalytic activity">
    <reaction evidence="2">
        <text>(R)-pantolactone + NADP(+) = 2-dehydropantolactone + NADPH + H(+)</text>
        <dbReference type="Rhea" id="RHEA:18981"/>
        <dbReference type="ChEBI" id="CHEBI:15378"/>
        <dbReference type="ChEBI" id="CHEBI:16719"/>
        <dbReference type="ChEBI" id="CHEBI:18395"/>
        <dbReference type="ChEBI" id="CHEBI:57783"/>
        <dbReference type="ChEBI" id="CHEBI:58349"/>
        <dbReference type="EC" id="1.1.1.358"/>
    </reaction>
</comment>
<keyword evidence="12" id="KW-1185">Reference proteome</keyword>
<dbReference type="InterPro" id="IPR018170">
    <property type="entry name" value="Aldo/ket_reductase_CS"/>
</dbReference>
<dbReference type="OrthoDB" id="416253at2759"/>
<dbReference type="AlphaFoldDB" id="A0A875RYA8"/>
<evidence type="ECO:0000256" key="6">
    <source>
        <dbReference type="ARBA" id="ARBA00081322"/>
    </source>
</evidence>
<name>A0A875RYA8_EENNA</name>
<dbReference type="GeneID" id="62198054"/>
<gene>
    <name evidence="11" type="ORF">FOA43_004654</name>
</gene>
<feature type="site" description="Lowers pKa of active site Tyr" evidence="9">
    <location>
        <position position="84"/>
    </location>
</feature>
<comment type="catalytic activity">
    <reaction evidence="3">
        <text>isatin + NADPH + H(+) = 3-hydroxyindolin-2-one + NADP(+)</text>
        <dbReference type="Rhea" id="RHEA:68608"/>
        <dbReference type="ChEBI" id="CHEBI:15378"/>
        <dbReference type="ChEBI" id="CHEBI:27539"/>
        <dbReference type="ChEBI" id="CHEBI:28536"/>
        <dbReference type="ChEBI" id="CHEBI:57783"/>
        <dbReference type="ChEBI" id="CHEBI:58349"/>
    </reaction>
</comment>
<proteinExistence type="predicted"/>
<feature type="active site" description="Proton donor" evidence="7">
    <location>
        <position position="55"/>
    </location>
</feature>
<dbReference type="PROSITE" id="PS00798">
    <property type="entry name" value="ALDOKETO_REDUCTASE_1"/>
    <property type="match status" value="1"/>
</dbReference>
<dbReference type="InterPro" id="IPR023210">
    <property type="entry name" value="NADP_OxRdtase_dom"/>
</dbReference>
<dbReference type="PRINTS" id="PR00069">
    <property type="entry name" value="ALDKETRDTASE"/>
</dbReference>
<reference evidence="11" key="1">
    <citation type="submission" date="2020-10" db="EMBL/GenBank/DDBJ databases">
        <authorList>
            <person name="Roach M.J.R."/>
        </authorList>
    </citation>
    <scope>NUCLEOTIDE SEQUENCE</scope>
    <source>
        <strain evidence="11">CBS 1945</strain>
    </source>
</reference>
<sequence length="317" mass="35185">MVTPKSSIKTLKLNTGALIPQVGLGTWRSSEEEGYNAVLAALKDGYRHIDTARCYGNEEPVGRAINDFMKQSGVQRSDLFVTTKLWCTEFKDPKAALERSLKRLHLDYVDLLLMHWPLAMKSGEGLFPRNADGSRKLLPFEEWSYIDTYKAMQPLIDLNLAKAIGISNYNIPKIQALLADKGVTVKPACLQVELHPYLPQQELVDFCKAHDIVVEAYSPLGSSGAPLLKEKVINEIGEKYGVSAATVIISWAVARGTVVLPKSINPVRVSSNRKIIPLSEADMDAINGIQKTTSRRFVCPDWGIDIFNSDGHFKPMN</sequence>
<dbReference type="FunFam" id="3.20.20.100:FF:000002">
    <property type="entry name" value="2,5-diketo-D-gluconic acid reductase A"/>
    <property type="match status" value="1"/>
</dbReference>
<dbReference type="Gene3D" id="3.20.20.100">
    <property type="entry name" value="NADP-dependent oxidoreductase domain"/>
    <property type="match status" value="1"/>
</dbReference>
<evidence type="ECO:0000256" key="5">
    <source>
        <dbReference type="ARBA" id="ARBA00079693"/>
    </source>
</evidence>
<dbReference type="EMBL" id="CP064815">
    <property type="protein sequence ID" value="QPG77247.1"/>
    <property type="molecule type" value="Genomic_DNA"/>
</dbReference>
<evidence type="ECO:0000256" key="1">
    <source>
        <dbReference type="ARBA" id="ARBA00023002"/>
    </source>
</evidence>
<feature type="binding site" evidence="8">
    <location>
        <position position="115"/>
    </location>
    <ligand>
        <name>substrate</name>
    </ligand>
</feature>
<evidence type="ECO:0000256" key="2">
    <source>
        <dbReference type="ARBA" id="ARBA00050878"/>
    </source>
</evidence>
<dbReference type="PIRSF" id="PIRSF000097">
    <property type="entry name" value="AKR"/>
    <property type="match status" value="1"/>
</dbReference>
<evidence type="ECO:0000256" key="9">
    <source>
        <dbReference type="PIRSR" id="PIRSR000097-3"/>
    </source>
</evidence>
<evidence type="ECO:0000256" key="8">
    <source>
        <dbReference type="PIRSR" id="PIRSR000097-2"/>
    </source>
</evidence>
<keyword evidence="1" id="KW-0560">Oxidoreductase</keyword>
<organism evidence="11 12">
    <name type="scientific">Eeniella nana</name>
    <name type="common">Yeast</name>
    <name type="synonym">Brettanomyces nanus</name>
    <dbReference type="NCBI Taxonomy" id="13502"/>
    <lineage>
        <taxon>Eukaryota</taxon>
        <taxon>Fungi</taxon>
        <taxon>Dikarya</taxon>
        <taxon>Ascomycota</taxon>
        <taxon>Saccharomycotina</taxon>
        <taxon>Pichiomycetes</taxon>
        <taxon>Pichiales</taxon>
        <taxon>Pichiaceae</taxon>
        <taxon>Brettanomyces</taxon>
    </lineage>
</organism>
<evidence type="ECO:0000313" key="11">
    <source>
        <dbReference type="EMBL" id="QPG77247.1"/>
    </source>
</evidence>
<protein>
    <recommendedName>
        <fullName evidence="5">2-dehydropantolactone reductase</fullName>
        <ecNumber evidence="4">1.1.1.358</ecNumber>
    </recommendedName>
    <alternativeName>
        <fullName evidence="5">2-dehydropantolactone reductase</fullName>
    </alternativeName>
    <alternativeName>
        <fullName evidence="6">Ketopantoyl-lactone reductase</fullName>
    </alternativeName>
</protein>
<dbReference type="PROSITE" id="PS00062">
    <property type="entry name" value="ALDOKETO_REDUCTASE_2"/>
    <property type="match status" value="1"/>
</dbReference>
<evidence type="ECO:0000259" key="10">
    <source>
        <dbReference type="Pfam" id="PF00248"/>
    </source>
</evidence>
<evidence type="ECO:0000256" key="7">
    <source>
        <dbReference type="PIRSR" id="PIRSR000097-1"/>
    </source>
</evidence>
<dbReference type="InterPro" id="IPR020471">
    <property type="entry name" value="AKR"/>
</dbReference>
<dbReference type="RefSeq" id="XP_038780812.1">
    <property type="nucleotide sequence ID" value="XM_038924884.1"/>
</dbReference>
<dbReference type="KEGG" id="bnn:FOA43_004654"/>
<feature type="domain" description="NADP-dependent oxidoreductase" evidence="10">
    <location>
        <begin position="22"/>
        <end position="289"/>
    </location>
</feature>
<evidence type="ECO:0000313" key="12">
    <source>
        <dbReference type="Proteomes" id="UP000662931"/>
    </source>
</evidence>
<dbReference type="GO" id="GO:0047011">
    <property type="term" value="F:2-dehydropantolactone reductase (A-specific) activity"/>
    <property type="evidence" value="ECO:0007669"/>
    <property type="project" value="UniProtKB-ARBA"/>
</dbReference>